<sequence>IQKDHTTQKIKIYTVEGSDDVGIVLEVLKVATALDNIPRACCMLVGLAYAVNLAYPKKLRYTFEVFQKLLLKLDCSKLSLKVNSLKNKLLT</sequence>
<dbReference type="PANTHER" id="PTHR31025:SF25">
    <property type="entry name" value="ZINC FINGER (C2H2)-60"/>
    <property type="match status" value="1"/>
</dbReference>
<evidence type="ECO:0000313" key="1">
    <source>
        <dbReference type="Ensembl" id="ENSCLMP00005019561.1"/>
    </source>
</evidence>
<dbReference type="PANTHER" id="PTHR31025">
    <property type="entry name" value="SI:CH211-196P9.1-RELATED"/>
    <property type="match status" value="1"/>
</dbReference>
<name>A0A8C2XLA2_CYCLU</name>
<proteinExistence type="predicted"/>
<organism evidence="1 2">
    <name type="scientific">Cyclopterus lumpus</name>
    <name type="common">Lumpsucker</name>
    <dbReference type="NCBI Taxonomy" id="8103"/>
    <lineage>
        <taxon>Eukaryota</taxon>
        <taxon>Metazoa</taxon>
        <taxon>Chordata</taxon>
        <taxon>Craniata</taxon>
        <taxon>Vertebrata</taxon>
        <taxon>Euteleostomi</taxon>
        <taxon>Actinopterygii</taxon>
        <taxon>Neopterygii</taxon>
        <taxon>Teleostei</taxon>
        <taxon>Neoteleostei</taxon>
        <taxon>Acanthomorphata</taxon>
        <taxon>Eupercaria</taxon>
        <taxon>Perciformes</taxon>
        <taxon>Cottioidei</taxon>
        <taxon>Cottales</taxon>
        <taxon>Cyclopteridae</taxon>
        <taxon>Cyclopterus</taxon>
    </lineage>
</organism>
<keyword evidence="2" id="KW-1185">Reference proteome</keyword>
<protein>
    <submittedName>
        <fullName evidence="1">Uncharacterized protein</fullName>
    </submittedName>
</protein>
<dbReference type="AlphaFoldDB" id="A0A8C2XLA2"/>
<dbReference type="Proteomes" id="UP000694565">
    <property type="component" value="Unplaced"/>
</dbReference>
<dbReference type="GeneTree" id="ENSGT00950000182912"/>
<reference evidence="1" key="2">
    <citation type="submission" date="2025-09" db="UniProtKB">
        <authorList>
            <consortium name="Ensembl"/>
        </authorList>
    </citation>
    <scope>IDENTIFICATION</scope>
</reference>
<dbReference type="Ensembl" id="ENSCLMT00005020581.1">
    <property type="protein sequence ID" value="ENSCLMP00005019561.1"/>
    <property type="gene ID" value="ENSCLMG00005009811.1"/>
</dbReference>
<evidence type="ECO:0000313" key="2">
    <source>
        <dbReference type="Proteomes" id="UP000694565"/>
    </source>
</evidence>
<reference evidence="1" key="1">
    <citation type="submission" date="2025-08" db="UniProtKB">
        <authorList>
            <consortium name="Ensembl"/>
        </authorList>
    </citation>
    <scope>IDENTIFICATION</scope>
</reference>
<accession>A0A8C2XLA2</accession>